<comment type="caution">
    <text evidence="2">The sequence shown here is derived from an EMBL/GenBank/DDBJ whole genome shotgun (WGS) entry which is preliminary data.</text>
</comment>
<protein>
    <recommendedName>
        <fullName evidence="4">Energy-coupling factor transport system substrate-specific component</fullName>
    </recommendedName>
</protein>
<feature type="transmembrane region" description="Helical" evidence="1">
    <location>
        <begin position="168"/>
        <end position="187"/>
    </location>
</feature>
<gene>
    <name evidence="2" type="ORF">FGU65_02305</name>
</gene>
<reference evidence="2" key="1">
    <citation type="submission" date="2019-05" db="EMBL/GenBank/DDBJ databases">
        <title>Methanoculleus sp. FWC-SCC1, a methanogenic archaeon isolated from deep marine cold seep.</title>
        <authorList>
            <person name="Chen Y.-W."/>
            <person name="Chen S.-C."/>
            <person name="Teng N.-H."/>
            <person name="Lai M.-C."/>
        </authorList>
    </citation>
    <scope>NUCLEOTIDE SEQUENCE</scope>
    <source>
        <strain evidence="2">FWC-SCC1</strain>
    </source>
</reference>
<evidence type="ECO:0000313" key="3">
    <source>
        <dbReference type="Proteomes" id="UP001168338"/>
    </source>
</evidence>
<keyword evidence="1" id="KW-0812">Transmembrane</keyword>
<name>A0ABT8M727_9EURY</name>
<organism evidence="2 3">
    <name type="scientific">Methanoculleus frigidifontis</name>
    <dbReference type="NCBI Taxonomy" id="2584085"/>
    <lineage>
        <taxon>Archaea</taxon>
        <taxon>Methanobacteriati</taxon>
        <taxon>Methanobacteriota</taxon>
        <taxon>Stenosarchaea group</taxon>
        <taxon>Methanomicrobia</taxon>
        <taxon>Methanomicrobiales</taxon>
        <taxon>Methanomicrobiaceae</taxon>
        <taxon>Methanoculleus</taxon>
    </lineage>
</organism>
<evidence type="ECO:0008006" key="4">
    <source>
        <dbReference type="Google" id="ProtNLM"/>
    </source>
</evidence>
<proteinExistence type="predicted"/>
<feature type="transmembrane region" description="Helical" evidence="1">
    <location>
        <begin position="97"/>
        <end position="116"/>
    </location>
</feature>
<feature type="transmembrane region" description="Helical" evidence="1">
    <location>
        <begin position="63"/>
        <end position="85"/>
    </location>
</feature>
<dbReference type="RefSeq" id="WP_301662790.1">
    <property type="nucleotide sequence ID" value="NZ_VCYH01000001.1"/>
</dbReference>
<feature type="transmembrane region" description="Helical" evidence="1">
    <location>
        <begin position="38"/>
        <end position="57"/>
    </location>
</feature>
<keyword evidence="1" id="KW-0472">Membrane</keyword>
<evidence type="ECO:0000313" key="2">
    <source>
        <dbReference type="EMBL" id="MDN7023738.1"/>
    </source>
</evidence>
<dbReference type="Proteomes" id="UP001168338">
    <property type="component" value="Unassembled WGS sequence"/>
</dbReference>
<feature type="transmembrane region" description="Helical" evidence="1">
    <location>
        <begin position="6"/>
        <end position="26"/>
    </location>
</feature>
<accession>A0ABT8M727</accession>
<dbReference type="EMBL" id="VCYH01000001">
    <property type="protein sequence ID" value="MDN7023738.1"/>
    <property type="molecule type" value="Genomic_DNA"/>
</dbReference>
<keyword evidence="3" id="KW-1185">Reference proteome</keyword>
<keyword evidence="1" id="KW-1133">Transmembrane helix</keyword>
<evidence type="ECO:0000256" key="1">
    <source>
        <dbReference type="SAM" id="Phobius"/>
    </source>
</evidence>
<sequence length="198" mass="20317">MTTLPDIAAAMLPMTVCAVGLAVLSLRLLDRASRVLPPLLAAAACGIMMGVTAVTAGAPAPPWSIGIMFAVIFDIIVAAAATPLPIIEGLVSLRGKVAAVVCTFFAAGPLIFALFVNPETWAGGPPPLLADRLPLFVGWLFDGIMTAVPPVEVFGFDPVFALLLDIGFYLELVIVATGICGLVRIVAAGPAGVPVREA</sequence>